<name>A0A0G9H8M2_9GAMM</name>
<reference evidence="1 2" key="1">
    <citation type="journal article" date="2015" name="Antonie Van Leeuwenhoek">
        <title>A phylogenomic and molecular marker based taxonomic framework for the order Xanthomonadales: proposal to transfer the families Algiphilaceae and Solimonadaceae to the order Nevskiales ord. nov. and to create a new family within the order Xanthomonadales, the family Rhodanobacteraceae fam. nov., containing the genus Rhodanobacter and its closest relatives.</title>
        <authorList>
            <person name="Naushad S."/>
            <person name="Adeolu M."/>
            <person name="Wong S."/>
            <person name="Sohail M."/>
            <person name="Schellhorn H.E."/>
            <person name="Gupta R.S."/>
        </authorList>
    </citation>
    <scope>NUCLEOTIDE SEQUENCE [LARGE SCALE GENOMIC DNA]</scope>
    <source>
        <strain evidence="1 2">DSM 16301</strain>
    </source>
</reference>
<dbReference type="AlphaFoldDB" id="A0A0G9H8M2"/>
<dbReference type="PATRIC" id="fig|1440762.4.peg.3099"/>
<dbReference type="Proteomes" id="UP000035481">
    <property type="component" value="Unassembled WGS sequence"/>
</dbReference>
<protein>
    <submittedName>
        <fullName evidence="1">Uncharacterized protein</fullName>
    </submittedName>
</protein>
<gene>
    <name evidence="1" type="ORF">Y882_02470</name>
</gene>
<proteinExistence type="predicted"/>
<organism evidence="1 2">
    <name type="scientific">Dyella japonica DSM 16301</name>
    <dbReference type="NCBI Taxonomy" id="1440762"/>
    <lineage>
        <taxon>Bacteria</taxon>
        <taxon>Pseudomonadati</taxon>
        <taxon>Pseudomonadota</taxon>
        <taxon>Gammaproteobacteria</taxon>
        <taxon>Lysobacterales</taxon>
        <taxon>Rhodanobacteraceae</taxon>
        <taxon>Dyella</taxon>
    </lineage>
</organism>
<accession>A0A0G9H8M2</accession>
<dbReference type="EMBL" id="JPLA01000005">
    <property type="protein sequence ID" value="KLD65599.1"/>
    <property type="molecule type" value="Genomic_DNA"/>
</dbReference>
<evidence type="ECO:0000313" key="2">
    <source>
        <dbReference type="Proteomes" id="UP000035481"/>
    </source>
</evidence>
<evidence type="ECO:0000313" key="1">
    <source>
        <dbReference type="EMBL" id="KLD65599.1"/>
    </source>
</evidence>
<comment type="caution">
    <text evidence="1">The sequence shown here is derived from an EMBL/GenBank/DDBJ whole genome shotgun (WGS) entry which is preliminary data.</text>
</comment>
<sequence length="90" mass="9838">MSTMAHEFTPADARAHACSYILLSLLQRMDMKEPGLIDELIAGAEGDFAASREQGELPPAVPMIFREAIAILTRANAYKRNMAVSANDDE</sequence>